<dbReference type="AlphaFoldDB" id="A0A8S9YL95"/>
<keyword evidence="2" id="KW-1185">Reference proteome</keyword>
<dbReference type="OrthoDB" id="6243234at2759"/>
<dbReference type="EMBL" id="JTDE01003811">
    <property type="protein sequence ID" value="KAF7255619.1"/>
    <property type="molecule type" value="Genomic_DNA"/>
</dbReference>
<comment type="caution">
    <text evidence="1">The sequence shown here is derived from an EMBL/GenBank/DDBJ whole genome shotgun (WGS) entry which is preliminary data.</text>
</comment>
<name>A0A8S9YL95_9TREM</name>
<protein>
    <submittedName>
        <fullName evidence="1">Uncharacterized protein</fullName>
    </submittedName>
</protein>
<evidence type="ECO:0000313" key="1">
    <source>
        <dbReference type="EMBL" id="KAF7255619.1"/>
    </source>
</evidence>
<dbReference type="Proteomes" id="UP000822476">
    <property type="component" value="Unassembled WGS sequence"/>
</dbReference>
<gene>
    <name evidence="1" type="ORF">EG68_06447</name>
</gene>
<organism evidence="1 2">
    <name type="scientific">Paragonimus skrjabini miyazakii</name>
    <dbReference type="NCBI Taxonomy" id="59628"/>
    <lineage>
        <taxon>Eukaryota</taxon>
        <taxon>Metazoa</taxon>
        <taxon>Spiralia</taxon>
        <taxon>Lophotrochozoa</taxon>
        <taxon>Platyhelminthes</taxon>
        <taxon>Trematoda</taxon>
        <taxon>Digenea</taxon>
        <taxon>Plagiorchiida</taxon>
        <taxon>Troglotremata</taxon>
        <taxon>Troglotrematidae</taxon>
        <taxon>Paragonimus</taxon>
    </lineage>
</organism>
<evidence type="ECO:0000313" key="2">
    <source>
        <dbReference type="Proteomes" id="UP000822476"/>
    </source>
</evidence>
<sequence>MPHHEYSTLYPNMPNNNADYRFIRFNASEEHNESFIGWMVNYRAKVIYFKAHDLQTGQVQFECEVVRVAPRSCCVQNVNQEQSNIVNNCDQSVYNHGFAEKEYRVVYHSRQRFTPLWNSLIVNIFVQTTQGSRRFFFGWPGKIDKLVCSEISRTGHDGSDKRLVHLLSSIETNTIEYDMFEHNHIHVDPGTVITLRIRSFARPGEQTIAYLFRYDEQTRVLDRVSAEQPIEPVQVDADVRMFTERIQLMDNYESRIRKHVFRFKVHAMDRAILLLTCKHREQDLRVIDDLMNNWIVRGNKSVQFRWMHTHSPGIRLVRLSTARYSVVEENETVHIRVVSDPSTNIACFKSKSIEGPYRLTSRLTKKVILKGDENKLLYVQISSTSMFDSGLYKCENQMTKEIVLRDHWVIVLPTRQSVSIALTRSIQKYLEIQGSLPEEEGTILLTGTPITVACVFHLPDGYDTYNEMRLIHEYVRLELQEPVQLEKQVQSKDGSTRTINLFYQIKTYFTDDYLDEQRLVCTFEYIPQVGLIRTDFITNPNARLIQAERRVFYVPDDSPYIIGSSIQTSLPKVTKYLRSINAKHRDLYNFLVADPVQPFDGTLTGEFVAVHYDSIGWGSVWTSTNCAQVSCQLNYTQMTATHPLSRIQRGGFSHPVYNRVMHYHFSCPVRKITTLVILNVFNRLIESVDRPAVSGDYQRQFCELSQRFDPKSLTLFGKLTINDVYGTESAHRIVPIGKKWFGIQDKIIHPAIFNEYIQSTSKELLENFLHTGQQSLRAVDFHRSGSQKRWMERNAEISVVQYLGKPNAHTALWTFRMVEKESKVQMEECHKIDSRPLTQQNMPNELKQQERYRLTGGMDYVNVSFICTFQPEDHIYRPGTV</sequence>
<proteinExistence type="predicted"/>
<reference evidence="1" key="1">
    <citation type="submission" date="2019-07" db="EMBL/GenBank/DDBJ databases">
        <title>Annotation for the trematode Paragonimus miyazaki's.</title>
        <authorList>
            <person name="Choi Y.-J."/>
        </authorList>
    </citation>
    <scope>NUCLEOTIDE SEQUENCE</scope>
    <source>
        <strain evidence="1">Japan</strain>
    </source>
</reference>
<accession>A0A8S9YL95</accession>